<keyword evidence="1" id="KW-1133">Transmembrane helix</keyword>
<name>A0ABU7LCL2_9NOCA</name>
<gene>
    <name evidence="2" type="ORF">Q7514_14075</name>
</gene>
<evidence type="ECO:0000256" key="1">
    <source>
        <dbReference type="SAM" id="Phobius"/>
    </source>
</evidence>
<feature type="transmembrane region" description="Helical" evidence="1">
    <location>
        <begin position="122"/>
        <end position="139"/>
    </location>
</feature>
<feature type="transmembrane region" description="Helical" evidence="1">
    <location>
        <begin position="146"/>
        <end position="168"/>
    </location>
</feature>
<dbReference type="Pfam" id="PF03594">
    <property type="entry name" value="BenE"/>
    <property type="match status" value="1"/>
</dbReference>
<dbReference type="Proteomes" id="UP001336020">
    <property type="component" value="Unassembled WGS sequence"/>
</dbReference>
<dbReference type="InterPro" id="IPR004711">
    <property type="entry name" value="Benzoate_Transporter"/>
</dbReference>
<sequence length="420" mass="43734">MTAVDDATRPDTDLFERPSRPWIRPAEVLRDLGPRYASNGLIGLIFSCTGPVAVILAAGATGGLSQAELASWIFGVFVLNGILTIAMSLAYRQPLGFFWTIPGTILVGGSLTHLSWAEVVGAFFVTAALITVLGVTGLVRRVMEALPMPIVMAMVAGVFLSFGTNLVQALGSDFAIAVPMILVFLLLSAVGALGRWMPPILGALFAGAIAVALSGRFEPEPGSGNVLAAPVFTAPVFSWSAIVELVLPLAITVIVVQNGQGVAVLRSAGHNPPINVSTIMCGLWSLPAACVGAVSTCLTGPTNALLTASGERSRQYTAALTCGGLAIVFGMFAPLFVRWMIAAPASFVAVLGGLAMLKALQGAFVAGFGRRYTMGALIAFIVTASDVMFFNIGAAFWGIVGGVAVSWLLERHDWTDPHGD</sequence>
<evidence type="ECO:0000313" key="2">
    <source>
        <dbReference type="EMBL" id="MEE2058647.1"/>
    </source>
</evidence>
<feature type="transmembrane region" description="Helical" evidence="1">
    <location>
        <begin position="237"/>
        <end position="256"/>
    </location>
</feature>
<accession>A0ABU7LCL2</accession>
<feature type="transmembrane region" description="Helical" evidence="1">
    <location>
        <begin position="200"/>
        <end position="217"/>
    </location>
</feature>
<dbReference type="PANTHER" id="PTHR30199">
    <property type="entry name" value="MFS FAMILY TRANSPORTER, PREDICTED SUBSTRATE BENZOATE"/>
    <property type="match status" value="1"/>
</dbReference>
<organism evidence="2 3">
    <name type="scientific">Rhodococcus artemisiae</name>
    <dbReference type="NCBI Taxonomy" id="714159"/>
    <lineage>
        <taxon>Bacteria</taxon>
        <taxon>Bacillati</taxon>
        <taxon>Actinomycetota</taxon>
        <taxon>Actinomycetes</taxon>
        <taxon>Mycobacteriales</taxon>
        <taxon>Nocardiaceae</taxon>
        <taxon>Rhodococcus</taxon>
    </lineage>
</organism>
<feature type="transmembrane region" description="Helical" evidence="1">
    <location>
        <begin position="40"/>
        <end position="63"/>
    </location>
</feature>
<dbReference type="RefSeq" id="WP_330133880.1">
    <property type="nucleotide sequence ID" value="NZ_JAUTXY010000005.1"/>
</dbReference>
<protein>
    <submittedName>
        <fullName evidence="2">Benzoate/H(+) symporter BenE family transporter</fullName>
    </submittedName>
</protein>
<keyword evidence="1" id="KW-0472">Membrane</keyword>
<keyword evidence="1" id="KW-0812">Transmembrane</keyword>
<evidence type="ECO:0000313" key="3">
    <source>
        <dbReference type="Proteomes" id="UP001336020"/>
    </source>
</evidence>
<feature type="transmembrane region" description="Helical" evidence="1">
    <location>
        <begin position="69"/>
        <end position="90"/>
    </location>
</feature>
<keyword evidence="3" id="KW-1185">Reference proteome</keyword>
<reference evidence="2 3" key="1">
    <citation type="submission" date="2023-07" db="EMBL/GenBank/DDBJ databases">
        <authorList>
            <person name="Girao M."/>
            <person name="Carvalho M.F."/>
        </authorList>
    </citation>
    <scope>NUCLEOTIDE SEQUENCE [LARGE SCALE GENOMIC DNA]</scope>
    <source>
        <strain evidence="2 3">YIM65754</strain>
    </source>
</reference>
<feature type="transmembrane region" description="Helical" evidence="1">
    <location>
        <begin position="318"/>
        <end position="341"/>
    </location>
</feature>
<dbReference type="EMBL" id="JAUTXY010000005">
    <property type="protein sequence ID" value="MEE2058647.1"/>
    <property type="molecule type" value="Genomic_DNA"/>
</dbReference>
<feature type="transmembrane region" description="Helical" evidence="1">
    <location>
        <begin position="376"/>
        <end position="409"/>
    </location>
</feature>
<feature type="transmembrane region" description="Helical" evidence="1">
    <location>
        <begin position="97"/>
        <end position="116"/>
    </location>
</feature>
<dbReference type="PANTHER" id="PTHR30199:SF0">
    <property type="entry name" value="INNER MEMBRANE PROTEIN YDCO"/>
    <property type="match status" value="1"/>
</dbReference>
<comment type="caution">
    <text evidence="2">The sequence shown here is derived from an EMBL/GenBank/DDBJ whole genome shotgun (WGS) entry which is preliminary data.</text>
</comment>
<proteinExistence type="predicted"/>
<feature type="transmembrane region" description="Helical" evidence="1">
    <location>
        <begin position="174"/>
        <end position="193"/>
    </location>
</feature>
<feature type="transmembrane region" description="Helical" evidence="1">
    <location>
        <begin position="347"/>
        <end position="369"/>
    </location>
</feature>